<dbReference type="EMBL" id="AP019695">
    <property type="protein sequence ID" value="BBK23856.1"/>
    <property type="molecule type" value="Genomic_DNA"/>
</dbReference>
<evidence type="ECO:0000313" key="3">
    <source>
        <dbReference type="Proteomes" id="UP000464754"/>
    </source>
</evidence>
<sequence>MLDIFIKVVIIPFGLILSAVYFISCYKRGENPFIEEVIVEEEHEN</sequence>
<gene>
    <name evidence="2" type="ORF">Aargi30884_27590</name>
</gene>
<keyword evidence="1" id="KW-0472">Membrane</keyword>
<evidence type="ECO:0000313" key="2">
    <source>
        <dbReference type="EMBL" id="BBK23856.1"/>
    </source>
</evidence>
<evidence type="ECO:0000256" key="1">
    <source>
        <dbReference type="SAM" id="Phobius"/>
    </source>
</evidence>
<dbReference type="AlphaFoldDB" id="A0A6N4TKT9"/>
<protein>
    <submittedName>
        <fullName evidence="2">Uncharacterized protein</fullName>
    </submittedName>
</protein>
<keyword evidence="3" id="KW-1185">Reference proteome</keyword>
<organism evidence="2 3">
    <name type="scientific">Amedibacterium intestinale</name>
    <dbReference type="NCBI Taxonomy" id="2583452"/>
    <lineage>
        <taxon>Bacteria</taxon>
        <taxon>Bacillati</taxon>
        <taxon>Bacillota</taxon>
        <taxon>Erysipelotrichia</taxon>
        <taxon>Erysipelotrichales</taxon>
        <taxon>Erysipelotrichaceae</taxon>
        <taxon>Amedibacterium</taxon>
    </lineage>
</organism>
<keyword evidence="1" id="KW-1133">Transmembrane helix</keyword>
<dbReference type="KEGG" id="aarg:Aargi30884_27590"/>
<accession>A0A6N4TKT9</accession>
<reference evidence="3" key="1">
    <citation type="submission" date="2019-05" db="EMBL/GenBank/DDBJ databases">
        <title>Complete genome sequencing of Absiella argi strain JCM 30884.</title>
        <authorList>
            <person name="Sakamoto M."/>
            <person name="Murakami T."/>
            <person name="Mori H."/>
        </authorList>
    </citation>
    <scope>NUCLEOTIDE SEQUENCE [LARGE SCALE GENOMIC DNA]</scope>
    <source>
        <strain evidence="3">JCM 30884</strain>
    </source>
</reference>
<proteinExistence type="predicted"/>
<feature type="transmembrane region" description="Helical" evidence="1">
    <location>
        <begin position="6"/>
        <end position="24"/>
    </location>
</feature>
<dbReference type="Proteomes" id="UP000464754">
    <property type="component" value="Chromosome"/>
</dbReference>
<name>A0A6N4TKT9_9FIRM</name>
<keyword evidence="1" id="KW-0812">Transmembrane</keyword>